<name>A0A1S8A777_ROSNE</name>
<dbReference type="EMBL" id="DF977454">
    <property type="protein sequence ID" value="GAW25570.1"/>
    <property type="molecule type" value="Genomic_DNA"/>
</dbReference>
<evidence type="ECO:0000313" key="2">
    <source>
        <dbReference type="Proteomes" id="UP000054516"/>
    </source>
</evidence>
<dbReference type="AlphaFoldDB" id="A0A1S8A777"/>
<organism evidence="1">
    <name type="scientific">Rosellinia necatrix</name>
    <name type="common">White root-rot fungus</name>
    <dbReference type="NCBI Taxonomy" id="77044"/>
    <lineage>
        <taxon>Eukaryota</taxon>
        <taxon>Fungi</taxon>
        <taxon>Dikarya</taxon>
        <taxon>Ascomycota</taxon>
        <taxon>Pezizomycotina</taxon>
        <taxon>Sordariomycetes</taxon>
        <taxon>Xylariomycetidae</taxon>
        <taxon>Xylariales</taxon>
        <taxon>Xylariaceae</taxon>
        <taxon>Rosellinia</taxon>
    </lineage>
</organism>
<gene>
    <name evidence="1" type="ORF">SAMD00023353_0900760</name>
</gene>
<protein>
    <submittedName>
        <fullName evidence="1">Putative FAD dependent oxidoreductase</fullName>
    </submittedName>
</protein>
<sequence>MRKHGLDIANKVALFELQNAEALENLILDEGIDCDFVPLTSGSAFVDKSEATDAKRLWDDMLKKGCDALEHVTYYGPDDAEKVSGVKEAVALYTFPAAVIW</sequence>
<keyword evidence="2" id="KW-1185">Reference proteome</keyword>
<evidence type="ECO:0000313" key="1">
    <source>
        <dbReference type="EMBL" id="GAW25570.1"/>
    </source>
</evidence>
<accession>A0A1S8A777</accession>
<dbReference type="OrthoDB" id="429143at2759"/>
<proteinExistence type="predicted"/>
<dbReference type="Proteomes" id="UP000054516">
    <property type="component" value="Unassembled WGS sequence"/>
</dbReference>
<reference evidence="1" key="1">
    <citation type="submission" date="2016-03" db="EMBL/GenBank/DDBJ databases">
        <title>Draft genome sequence of Rosellinia necatrix.</title>
        <authorList>
            <person name="Kanematsu S."/>
        </authorList>
    </citation>
    <scope>NUCLEOTIDE SEQUENCE [LARGE SCALE GENOMIC DNA]</scope>
    <source>
        <strain evidence="1">W97</strain>
    </source>
</reference>